<evidence type="ECO:0000256" key="4">
    <source>
        <dbReference type="SAM" id="SignalP"/>
    </source>
</evidence>
<proteinExistence type="predicted"/>
<dbReference type="Gene3D" id="1.25.40.20">
    <property type="entry name" value="Ankyrin repeat-containing domain"/>
    <property type="match status" value="1"/>
</dbReference>
<evidence type="ECO:0000256" key="2">
    <source>
        <dbReference type="SAM" id="MobiDB-lite"/>
    </source>
</evidence>
<organism evidence="5">
    <name type="scientific">Tetraselmis chuii</name>
    <dbReference type="NCBI Taxonomy" id="63592"/>
    <lineage>
        <taxon>Eukaryota</taxon>
        <taxon>Viridiplantae</taxon>
        <taxon>Chlorophyta</taxon>
        <taxon>core chlorophytes</taxon>
        <taxon>Chlorodendrophyceae</taxon>
        <taxon>Chlorodendrales</taxon>
        <taxon>Chlorodendraceae</taxon>
        <taxon>Tetraselmis</taxon>
    </lineage>
</organism>
<keyword evidence="1" id="KW-0040">ANK repeat</keyword>
<feature type="signal peptide" evidence="4">
    <location>
        <begin position="1"/>
        <end position="21"/>
    </location>
</feature>
<feature type="chain" id="PRO_5030794555" evidence="4">
    <location>
        <begin position="22"/>
        <end position="634"/>
    </location>
</feature>
<evidence type="ECO:0000313" key="5">
    <source>
        <dbReference type="EMBL" id="CAD9210898.1"/>
    </source>
</evidence>
<dbReference type="SUPFAM" id="SSF48403">
    <property type="entry name" value="Ankyrin repeat"/>
    <property type="match status" value="1"/>
</dbReference>
<keyword evidence="3" id="KW-0472">Membrane</keyword>
<dbReference type="PROSITE" id="PS50088">
    <property type="entry name" value="ANK_REPEAT"/>
    <property type="match status" value="1"/>
</dbReference>
<dbReference type="InterPro" id="IPR002110">
    <property type="entry name" value="Ankyrin_rpt"/>
</dbReference>
<feature type="repeat" description="ANK" evidence="1">
    <location>
        <begin position="234"/>
        <end position="260"/>
    </location>
</feature>
<feature type="transmembrane region" description="Helical" evidence="3">
    <location>
        <begin position="429"/>
        <end position="450"/>
    </location>
</feature>
<protein>
    <submittedName>
        <fullName evidence="5">Uncharacterized protein</fullName>
    </submittedName>
</protein>
<keyword evidence="3" id="KW-0812">Transmembrane</keyword>
<evidence type="ECO:0000256" key="1">
    <source>
        <dbReference type="PROSITE-ProRule" id="PRU00023"/>
    </source>
</evidence>
<keyword evidence="3" id="KW-1133">Transmembrane helix</keyword>
<feature type="transmembrane region" description="Helical" evidence="3">
    <location>
        <begin position="592"/>
        <end position="613"/>
    </location>
</feature>
<feature type="transmembrane region" description="Helical" evidence="3">
    <location>
        <begin position="490"/>
        <end position="511"/>
    </location>
</feature>
<dbReference type="AlphaFoldDB" id="A0A7S1SW79"/>
<sequence>MHVPVMMLLNLCIFLRKRITGVSCISSCLAVGTFRKLATRCSCIPNTVLFERWVDERPLTPTPSTCLCSLPLEESGLAWIEVIEQTADGERCISQPHPMFITVICELGPEVSTVFEGCSREEAVQRAGILKDMEDLFHPFDPDAPLQPCAFAPLLLTAVQKGWHDTLDEIADVVVERGGKTGMAELLTAADELLPHDILTNAVMSASAATMQVVFDLFLCAQLPLSTAAKRDGDGMTALHHAALRCDAEMVRMLLAESEDAPIQWHQDRARGCGKTPAQLWASLGEVDGALPPAAGVGEEADATSSTDSSHLLEPPSVESKESVVWGQREMVFLMSPLSVIITSPLIALLLSCFPWGRAQVAAHVLLLALALHVYLPLLHRLAYLQPLVRLQAIAAAASVRISTSRVRCCDERLQAKFEQFAVLRMKSWAHRGLFICWLLFTCLGGPLLAQLRSGYLNWRYSALQMLGGIVATRSLNSAIDTGRLAPVQWTFAAVGIASVLYWVCLSTYALKTHQLDFPLPRFLLPGGQPVWIRMMAASLFGVVPLHAARAYAMCVPMHALFPLRVLCSLLTLFLGYVMYAYSVHVHELSSPYLWVTGSLVEVFYAFWASVAARHWLECRMLQSFLAGSHFKSE</sequence>
<keyword evidence="4" id="KW-0732">Signal</keyword>
<dbReference type="PROSITE" id="PS50297">
    <property type="entry name" value="ANK_REP_REGION"/>
    <property type="match status" value="1"/>
</dbReference>
<gene>
    <name evidence="5" type="ORF">TCHU04912_LOCUS13137</name>
</gene>
<name>A0A7S1SW79_9CHLO</name>
<feature type="region of interest" description="Disordered" evidence="2">
    <location>
        <begin position="295"/>
        <end position="316"/>
    </location>
</feature>
<feature type="transmembrane region" description="Helical" evidence="3">
    <location>
        <begin position="331"/>
        <end position="354"/>
    </location>
</feature>
<feature type="transmembrane region" description="Helical" evidence="3">
    <location>
        <begin position="531"/>
        <end position="549"/>
    </location>
</feature>
<accession>A0A7S1SW79</accession>
<dbReference type="SMART" id="SM00248">
    <property type="entry name" value="ANK"/>
    <property type="match status" value="1"/>
</dbReference>
<dbReference type="InterPro" id="IPR036770">
    <property type="entry name" value="Ankyrin_rpt-contain_sf"/>
</dbReference>
<reference evidence="5" key="1">
    <citation type="submission" date="2021-01" db="EMBL/GenBank/DDBJ databases">
        <authorList>
            <person name="Corre E."/>
            <person name="Pelletier E."/>
            <person name="Niang G."/>
            <person name="Scheremetjew M."/>
            <person name="Finn R."/>
            <person name="Kale V."/>
            <person name="Holt S."/>
            <person name="Cochrane G."/>
            <person name="Meng A."/>
            <person name="Brown T."/>
            <person name="Cohen L."/>
        </authorList>
    </citation>
    <scope>NUCLEOTIDE SEQUENCE</scope>
    <source>
        <strain evidence="5">PLY429</strain>
    </source>
</reference>
<dbReference type="EMBL" id="HBGG01025357">
    <property type="protein sequence ID" value="CAD9210898.1"/>
    <property type="molecule type" value="Transcribed_RNA"/>
</dbReference>
<evidence type="ECO:0000256" key="3">
    <source>
        <dbReference type="SAM" id="Phobius"/>
    </source>
</evidence>
<dbReference type="Pfam" id="PF13637">
    <property type="entry name" value="Ank_4"/>
    <property type="match status" value="1"/>
</dbReference>
<feature type="transmembrane region" description="Helical" evidence="3">
    <location>
        <begin position="561"/>
        <end position="580"/>
    </location>
</feature>
<feature type="transmembrane region" description="Helical" evidence="3">
    <location>
        <begin position="361"/>
        <end position="378"/>
    </location>
</feature>